<dbReference type="EMBL" id="JACXVP010000009">
    <property type="protein sequence ID" value="KAG5588178.1"/>
    <property type="molecule type" value="Genomic_DNA"/>
</dbReference>
<evidence type="ECO:0000313" key="7">
    <source>
        <dbReference type="Proteomes" id="UP000824120"/>
    </source>
</evidence>
<evidence type="ECO:0000256" key="4">
    <source>
        <dbReference type="ARBA" id="ARBA00022833"/>
    </source>
</evidence>
<organism evidence="6 7">
    <name type="scientific">Solanum commersonii</name>
    <name type="common">Commerson's wild potato</name>
    <name type="synonym">Commerson's nightshade</name>
    <dbReference type="NCBI Taxonomy" id="4109"/>
    <lineage>
        <taxon>Eukaryota</taxon>
        <taxon>Viridiplantae</taxon>
        <taxon>Streptophyta</taxon>
        <taxon>Embryophyta</taxon>
        <taxon>Tracheophyta</taxon>
        <taxon>Spermatophyta</taxon>
        <taxon>Magnoliopsida</taxon>
        <taxon>eudicotyledons</taxon>
        <taxon>Gunneridae</taxon>
        <taxon>Pentapetalae</taxon>
        <taxon>asterids</taxon>
        <taxon>lamiids</taxon>
        <taxon>Solanales</taxon>
        <taxon>Solanaceae</taxon>
        <taxon>Solanoideae</taxon>
        <taxon>Solaneae</taxon>
        <taxon>Solanum</taxon>
    </lineage>
</organism>
<dbReference type="PANTHER" id="PTHR46481:SF10">
    <property type="entry name" value="ZINC FINGER BED DOMAIN-CONTAINING PROTEIN 39"/>
    <property type="match status" value="1"/>
</dbReference>
<dbReference type="InterPro" id="IPR052035">
    <property type="entry name" value="ZnF_BED_domain_contain"/>
</dbReference>
<dbReference type="OrthoDB" id="2610923at2759"/>
<comment type="caution">
    <text evidence="6">The sequence shown here is derived from an EMBL/GenBank/DDBJ whole genome shotgun (WGS) entry which is preliminary data.</text>
</comment>
<keyword evidence="5" id="KW-0539">Nucleus</keyword>
<keyword evidence="7" id="KW-1185">Reference proteome</keyword>
<evidence type="ECO:0000256" key="5">
    <source>
        <dbReference type="ARBA" id="ARBA00023242"/>
    </source>
</evidence>
<dbReference type="PANTHER" id="PTHR46481">
    <property type="entry name" value="ZINC FINGER BED DOMAIN-CONTAINING PROTEIN 4"/>
    <property type="match status" value="1"/>
</dbReference>
<gene>
    <name evidence="6" type="ORF">H5410_048612</name>
</gene>
<comment type="subcellular location">
    <subcellularLocation>
        <location evidence="1">Nucleus</location>
    </subcellularLocation>
</comment>
<name>A0A9J5XKB9_SOLCO</name>
<keyword evidence="4" id="KW-0862">Zinc</keyword>
<keyword evidence="3" id="KW-0863">Zinc-finger</keyword>
<evidence type="ECO:0000256" key="2">
    <source>
        <dbReference type="ARBA" id="ARBA00022723"/>
    </source>
</evidence>
<protein>
    <submittedName>
        <fullName evidence="6">Uncharacterized protein</fullName>
    </submittedName>
</protein>
<proteinExistence type="predicted"/>
<evidence type="ECO:0000313" key="6">
    <source>
        <dbReference type="EMBL" id="KAG5588178.1"/>
    </source>
</evidence>
<keyword evidence="2" id="KW-0479">Metal-binding</keyword>
<dbReference type="GO" id="GO:0008270">
    <property type="term" value="F:zinc ion binding"/>
    <property type="evidence" value="ECO:0007669"/>
    <property type="project" value="UniProtKB-KW"/>
</dbReference>
<reference evidence="6 7" key="1">
    <citation type="submission" date="2020-09" db="EMBL/GenBank/DDBJ databases">
        <title>De no assembly of potato wild relative species, Solanum commersonii.</title>
        <authorList>
            <person name="Cho K."/>
        </authorList>
    </citation>
    <scope>NUCLEOTIDE SEQUENCE [LARGE SCALE GENOMIC DNA]</scope>
    <source>
        <strain evidence="6">LZ3.2</strain>
        <tissue evidence="6">Leaf</tissue>
    </source>
</reference>
<accession>A0A9J5XKB9</accession>
<evidence type="ECO:0000256" key="1">
    <source>
        <dbReference type="ARBA" id="ARBA00004123"/>
    </source>
</evidence>
<dbReference type="AlphaFoldDB" id="A0A9J5XKB9"/>
<dbReference type="GO" id="GO:0005634">
    <property type="term" value="C:nucleus"/>
    <property type="evidence" value="ECO:0007669"/>
    <property type="project" value="UniProtKB-SubCell"/>
</dbReference>
<dbReference type="Proteomes" id="UP000824120">
    <property type="component" value="Chromosome 9"/>
</dbReference>
<evidence type="ECO:0000256" key="3">
    <source>
        <dbReference type="ARBA" id="ARBA00022771"/>
    </source>
</evidence>
<sequence length="192" mass="22040">MSRVIFNTNDSTYVDDTSYDIDSNVQLDHEILERCYGNMNLNLDENSGASNMVQGTLDPSNPTGPLTQCKYNEERDRENLAKMAFVCGLPYSFASHPDFIEHIQQTSNLSFKGVSRNTVKVDVFLYQGKHCQYLRCLFNILDCRMSITSDMGRSVNGHDYLTITAHWIDHNWNLQKRISSCKECVEKKLVHI</sequence>